<protein>
    <submittedName>
        <fullName evidence="2">Glycosyltransferase family 4 protein</fullName>
        <ecNumber evidence="2">2.4.-.-</ecNumber>
    </submittedName>
</protein>
<dbReference type="EC" id="2.4.-.-" evidence="2"/>
<dbReference type="CDD" id="cd03801">
    <property type="entry name" value="GT4_PimA-like"/>
    <property type="match status" value="1"/>
</dbReference>
<gene>
    <name evidence="2" type="ORF">ACFQKD_00870</name>
</gene>
<dbReference type="InterPro" id="IPR028098">
    <property type="entry name" value="Glyco_trans_4-like_N"/>
</dbReference>
<keyword evidence="2" id="KW-0808">Transferase</keyword>
<feature type="domain" description="Glycosyltransferase subfamily 4-like N-terminal" evidence="1">
    <location>
        <begin position="12"/>
        <end position="185"/>
    </location>
</feature>
<dbReference type="AlphaFoldDB" id="A0ABD5WQK9"/>
<reference evidence="2 3" key="1">
    <citation type="journal article" date="2019" name="Int. J. Syst. Evol. Microbiol.">
        <title>The Global Catalogue of Microorganisms (GCM) 10K type strain sequencing project: providing services to taxonomists for standard genome sequencing and annotation.</title>
        <authorList>
            <consortium name="The Broad Institute Genomics Platform"/>
            <consortium name="The Broad Institute Genome Sequencing Center for Infectious Disease"/>
            <person name="Wu L."/>
            <person name="Ma J."/>
        </authorList>
    </citation>
    <scope>NUCLEOTIDE SEQUENCE [LARGE SCALE GENOMIC DNA]</scope>
    <source>
        <strain evidence="2 3">DT55</strain>
    </source>
</reference>
<dbReference type="PANTHER" id="PTHR12526">
    <property type="entry name" value="GLYCOSYLTRANSFERASE"/>
    <property type="match status" value="1"/>
</dbReference>
<dbReference type="PANTHER" id="PTHR12526:SF638">
    <property type="entry name" value="SPORE COAT PROTEIN SA"/>
    <property type="match status" value="1"/>
</dbReference>
<proteinExistence type="predicted"/>
<dbReference type="Proteomes" id="UP001596388">
    <property type="component" value="Unassembled WGS sequence"/>
</dbReference>
<sequence length="408" mass="44453">MQVLYIIGQGEGGLAHYTAELANAVAVDHDVVVMKPEETDADAHLDDRVQVVEAFSPIQISMPRIYSLDMNPITVLRGLYSYTAIERVFDIDPDVVHDATGIFPQVRLFAARHGVDETYPFVVTKHEVLESRFSLSRPPVMVEEAINLLLPSLDTDAYVVHTPSQRDALVRQGVDSDRVSVIPHGAYSLFGSADDVSRSPEPNTLLFFGNVVPPKGVDTLVEAMPLVREHVPDATLVIAGSGSLPEDARAIVDAHPDAIEYLDRYVPDDEVGDLFARAEVVVTPYREQGGTKGHSGALSTAFSFGKPVVSSSAGDFPRLVGETGCGRVVPPEDPERLADALVDVLTDDEARAEMARRSREMAERLSWSTIADEHVDLYERVVGSVDVGRNRPPDGESTARVLASEFDI</sequence>
<evidence type="ECO:0000259" key="1">
    <source>
        <dbReference type="Pfam" id="PF13439"/>
    </source>
</evidence>
<dbReference type="Pfam" id="PF13692">
    <property type="entry name" value="Glyco_trans_1_4"/>
    <property type="match status" value="1"/>
</dbReference>
<evidence type="ECO:0000313" key="2">
    <source>
        <dbReference type="EMBL" id="MFC7095844.1"/>
    </source>
</evidence>
<dbReference type="GO" id="GO:0016757">
    <property type="term" value="F:glycosyltransferase activity"/>
    <property type="evidence" value="ECO:0007669"/>
    <property type="project" value="UniProtKB-KW"/>
</dbReference>
<dbReference type="Pfam" id="PF13439">
    <property type="entry name" value="Glyco_transf_4"/>
    <property type="match status" value="1"/>
</dbReference>
<keyword evidence="3" id="KW-1185">Reference proteome</keyword>
<dbReference type="GeneID" id="79271822"/>
<name>A0ABD5WQK9_9EURY</name>
<evidence type="ECO:0000313" key="3">
    <source>
        <dbReference type="Proteomes" id="UP001596388"/>
    </source>
</evidence>
<accession>A0ABD5WQK9</accession>
<dbReference type="EMBL" id="JBHTAG010000001">
    <property type="protein sequence ID" value="MFC7095844.1"/>
    <property type="molecule type" value="Genomic_DNA"/>
</dbReference>
<comment type="caution">
    <text evidence="2">The sequence shown here is derived from an EMBL/GenBank/DDBJ whole genome shotgun (WGS) entry which is preliminary data.</text>
</comment>
<dbReference type="SUPFAM" id="SSF53756">
    <property type="entry name" value="UDP-Glycosyltransferase/glycogen phosphorylase"/>
    <property type="match status" value="1"/>
</dbReference>
<organism evidence="2 3">
    <name type="scientific">Halobaculum marinum</name>
    <dbReference type="NCBI Taxonomy" id="3031996"/>
    <lineage>
        <taxon>Archaea</taxon>
        <taxon>Methanobacteriati</taxon>
        <taxon>Methanobacteriota</taxon>
        <taxon>Stenosarchaea group</taxon>
        <taxon>Halobacteria</taxon>
        <taxon>Halobacteriales</taxon>
        <taxon>Haloferacaceae</taxon>
        <taxon>Halobaculum</taxon>
    </lineage>
</organism>
<dbReference type="Gene3D" id="3.40.50.2000">
    <property type="entry name" value="Glycogen Phosphorylase B"/>
    <property type="match status" value="2"/>
</dbReference>
<keyword evidence="2" id="KW-0328">Glycosyltransferase</keyword>
<dbReference type="RefSeq" id="WP_276239829.1">
    <property type="nucleotide sequence ID" value="NZ_CP119991.1"/>
</dbReference>